<name>A0A7H8N4U2_9ACTN</name>
<evidence type="ECO:0000256" key="2">
    <source>
        <dbReference type="ARBA" id="ARBA00022598"/>
    </source>
</evidence>
<dbReference type="Pfam" id="PF13193">
    <property type="entry name" value="AMP-binding_C"/>
    <property type="match status" value="1"/>
</dbReference>
<dbReference type="InterPro" id="IPR042099">
    <property type="entry name" value="ANL_N_sf"/>
</dbReference>
<dbReference type="GO" id="GO:0016878">
    <property type="term" value="F:acid-thiol ligase activity"/>
    <property type="evidence" value="ECO:0007669"/>
    <property type="project" value="UniProtKB-ARBA"/>
</dbReference>
<feature type="domain" description="AMP-dependent synthetase/ligase" evidence="3">
    <location>
        <begin position="29"/>
        <end position="401"/>
    </location>
</feature>
<dbReference type="AlphaFoldDB" id="A0A7H8N4U2"/>
<proteinExistence type="inferred from homology"/>
<dbReference type="InterPro" id="IPR045851">
    <property type="entry name" value="AMP-bd_C_sf"/>
</dbReference>
<evidence type="ECO:0000259" key="3">
    <source>
        <dbReference type="Pfam" id="PF00501"/>
    </source>
</evidence>
<accession>A0A7H8N4U2</accession>
<comment type="similarity">
    <text evidence="1">Belongs to the ATP-dependent AMP-binding enzyme family.</text>
</comment>
<keyword evidence="2 5" id="KW-0436">Ligase</keyword>
<organism evidence="5 6">
    <name type="scientific">Streptomyces buecherae</name>
    <dbReference type="NCBI Taxonomy" id="2763006"/>
    <lineage>
        <taxon>Bacteria</taxon>
        <taxon>Bacillati</taxon>
        <taxon>Actinomycetota</taxon>
        <taxon>Actinomycetes</taxon>
        <taxon>Kitasatosporales</taxon>
        <taxon>Streptomycetaceae</taxon>
        <taxon>Streptomyces</taxon>
    </lineage>
</organism>
<feature type="domain" description="AMP-binding enzyme C-terminal" evidence="4">
    <location>
        <begin position="451"/>
        <end position="526"/>
    </location>
</feature>
<evidence type="ECO:0000313" key="5">
    <source>
        <dbReference type="EMBL" id="QKW49537.1"/>
    </source>
</evidence>
<evidence type="ECO:0000313" key="6">
    <source>
        <dbReference type="Proteomes" id="UP000509303"/>
    </source>
</evidence>
<dbReference type="InterPro" id="IPR050237">
    <property type="entry name" value="ATP-dep_AMP-bd_enzyme"/>
</dbReference>
<dbReference type="Proteomes" id="UP000509303">
    <property type="component" value="Chromosome"/>
</dbReference>
<reference evidence="5 6" key="1">
    <citation type="submission" date="2020-06" db="EMBL/GenBank/DDBJ databases">
        <title>Genome mining for natural products.</title>
        <authorList>
            <person name="Zhang B."/>
            <person name="Shi J."/>
            <person name="Ge H."/>
        </authorList>
    </citation>
    <scope>NUCLEOTIDE SEQUENCE [LARGE SCALE GENOMIC DNA]</scope>
    <source>
        <strain evidence="5 6">NA00687</strain>
    </source>
</reference>
<protein>
    <submittedName>
        <fullName evidence="5">Long-chain-fatty-acid--CoA ligase</fullName>
    </submittedName>
</protein>
<keyword evidence="6" id="KW-1185">Reference proteome</keyword>
<dbReference type="SUPFAM" id="SSF56801">
    <property type="entry name" value="Acetyl-CoA synthetase-like"/>
    <property type="match status" value="1"/>
</dbReference>
<dbReference type="InterPro" id="IPR025110">
    <property type="entry name" value="AMP-bd_C"/>
</dbReference>
<evidence type="ECO:0000256" key="1">
    <source>
        <dbReference type="ARBA" id="ARBA00006432"/>
    </source>
</evidence>
<dbReference type="RefSeq" id="WP_176161271.1">
    <property type="nucleotide sequence ID" value="NZ_CP054929.1"/>
</dbReference>
<dbReference type="NCBIfam" id="NF004837">
    <property type="entry name" value="PRK06187.1"/>
    <property type="match status" value="1"/>
</dbReference>
<evidence type="ECO:0000259" key="4">
    <source>
        <dbReference type="Pfam" id="PF13193"/>
    </source>
</evidence>
<gene>
    <name evidence="5" type="ORF">HUT08_08180</name>
</gene>
<dbReference type="PANTHER" id="PTHR43767">
    <property type="entry name" value="LONG-CHAIN-FATTY-ACID--COA LIGASE"/>
    <property type="match status" value="1"/>
</dbReference>
<sequence>MADSTMTRTADGRLYHPNLHTLDETARFHAERQPDVPAVLCEGRVLTYGDLHRESNRIARAIEAAGLAPGARVAYLGKESEHYYEILFGCAKSRTVLVPINWRLTAPEVSHILRDSGSELLFLEEEFAPVIDRVPDAVPTTVVRLSTGARPATAGEDAPSAAAVDFAAWKGAQPDTEVNHPATPDTPVAQIYTSGTTGLPKGVVLAHRSFFAIRDALASQGLDWIDWRAGDIALIGIPGFHVGGLWWATQNFSAGVTVVAMRAFAPHQANALIKDLGITTACVVPAMLRMMLAEPGVSPADFSTLRKIVYGGSPISEALLEQSLALFGCEFAQIYGLTETGNTAVCLPPADHVPGHPRMKAAGHPYPGVRAKVIDGDGKELPVGTVGEVCLATPARMVEYWGLPDKTRETLVGEWIHTGDAGYLDADGYVFISDRIKDAVIVAGENVYPAEIEGALEAHPGVREACVVGAPDERWGETIHAFVVAVPGEQPTPRDLHRFLVDRLASFKLPAKYEFIDQVPRNPSGKILRRELRDRFWKDADRKVN</sequence>
<dbReference type="EMBL" id="CP054929">
    <property type="protein sequence ID" value="QKW49537.1"/>
    <property type="molecule type" value="Genomic_DNA"/>
</dbReference>
<dbReference type="PANTHER" id="PTHR43767:SF1">
    <property type="entry name" value="NONRIBOSOMAL PEPTIDE SYNTHASE PES1 (EUROFUNG)-RELATED"/>
    <property type="match status" value="1"/>
</dbReference>
<dbReference type="InterPro" id="IPR000873">
    <property type="entry name" value="AMP-dep_synth/lig_dom"/>
</dbReference>
<dbReference type="Gene3D" id="3.40.50.12780">
    <property type="entry name" value="N-terminal domain of ligase-like"/>
    <property type="match status" value="1"/>
</dbReference>
<dbReference type="FunFam" id="3.30.300.30:FF:000008">
    <property type="entry name" value="2,3-dihydroxybenzoate-AMP ligase"/>
    <property type="match status" value="1"/>
</dbReference>
<dbReference type="Pfam" id="PF00501">
    <property type="entry name" value="AMP-binding"/>
    <property type="match status" value="1"/>
</dbReference>
<dbReference type="Gene3D" id="3.30.300.30">
    <property type="match status" value="1"/>
</dbReference>